<proteinExistence type="predicted"/>
<feature type="region of interest" description="Disordered" evidence="2">
    <location>
        <begin position="504"/>
        <end position="524"/>
    </location>
</feature>
<dbReference type="GO" id="GO:0008270">
    <property type="term" value="F:zinc ion binding"/>
    <property type="evidence" value="ECO:0007669"/>
    <property type="project" value="InterPro"/>
</dbReference>
<evidence type="ECO:0000313" key="4">
    <source>
        <dbReference type="EMBL" id="KAK4465381.1"/>
    </source>
</evidence>
<dbReference type="Pfam" id="PF00172">
    <property type="entry name" value="Zn_clus"/>
    <property type="match status" value="1"/>
</dbReference>
<keyword evidence="1" id="KW-0539">Nucleus</keyword>
<dbReference type="AlphaFoldDB" id="A0AAV9I1X6"/>
<accession>A0AAV9I1X6</accession>
<dbReference type="CDD" id="cd00067">
    <property type="entry name" value="GAL4"/>
    <property type="match status" value="1"/>
</dbReference>
<evidence type="ECO:0000256" key="2">
    <source>
        <dbReference type="SAM" id="MobiDB-lite"/>
    </source>
</evidence>
<dbReference type="PROSITE" id="PS50048">
    <property type="entry name" value="ZN2_CY6_FUNGAL_2"/>
    <property type="match status" value="1"/>
</dbReference>
<evidence type="ECO:0000313" key="5">
    <source>
        <dbReference type="Proteomes" id="UP001321749"/>
    </source>
</evidence>
<evidence type="ECO:0000259" key="3">
    <source>
        <dbReference type="PROSITE" id="PS50048"/>
    </source>
</evidence>
<dbReference type="Gene3D" id="4.10.240.10">
    <property type="entry name" value="Zn(2)-C6 fungal-type DNA-binding domain"/>
    <property type="match status" value="1"/>
</dbReference>
<sequence>MSGNLPAQPPPRVPVERRKRSCTECRRRKQKCDQKQPCRHCARRVAPQPLCQYENSPYVSAPAPGAGMPRRDYVSSLRVADRRRNARRIPPQAPDFAGVATLSQTTLSGSSYIPPLPVPDPPDLWNTPSVPSPLGGSSAAESSWIPAIAPQYADPYPAALLVENAAVDGGPYLGNCFLPFVTASPALRQPSFFVETSMLSTQTMTDRETTLAARYQAVAALQERINNPVLSTTDETIAQAVKLASNDLCYGETQDLPVHIHGIQELTRLRGGFEALGMHGTLAKMVIIVDRITAIALECPPTYTVSEVSPYLSPTISPSVPTPSSLDPATSALLKDVIFLVDTVLALPAVPSEWELQKVATSSSWLHGRLAPTSPSSSSSSSLLHQPIRLASLMYCRAIQARKPFSQVISEQDVCELIDAVWRVPLETWNETQGLLPVLIWVLAGILPIVKDMQAAYTTKTMMMAAAVQMAMLPGIGLSGEGSGVVDILERVTNLQRWLEGATGTPAGTARARGSRSPGMSSQL</sequence>
<dbReference type="SUPFAM" id="SSF57701">
    <property type="entry name" value="Zn2/Cys6 DNA-binding domain"/>
    <property type="match status" value="1"/>
</dbReference>
<organism evidence="4 5">
    <name type="scientific">Cladorrhinum samala</name>
    <dbReference type="NCBI Taxonomy" id="585594"/>
    <lineage>
        <taxon>Eukaryota</taxon>
        <taxon>Fungi</taxon>
        <taxon>Dikarya</taxon>
        <taxon>Ascomycota</taxon>
        <taxon>Pezizomycotina</taxon>
        <taxon>Sordariomycetes</taxon>
        <taxon>Sordariomycetidae</taxon>
        <taxon>Sordariales</taxon>
        <taxon>Podosporaceae</taxon>
        <taxon>Cladorrhinum</taxon>
    </lineage>
</organism>
<name>A0AAV9I1X6_9PEZI</name>
<gene>
    <name evidence="4" type="ORF">QBC42DRAFT_294344</name>
</gene>
<reference evidence="4" key="2">
    <citation type="submission" date="2023-06" db="EMBL/GenBank/DDBJ databases">
        <authorList>
            <consortium name="Lawrence Berkeley National Laboratory"/>
            <person name="Mondo S.J."/>
            <person name="Hensen N."/>
            <person name="Bonometti L."/>
            <person name="Westerberg I."/>
            <person name="Brannstrom I.O."/>
            <person name="Guillou S."/>
            <person name="Cros-Aarteil S."/>
            <person name="Calhoun S."/>
            <person name="Haridas S."/>
            <person name="Kuo A."/>
            <person name="Pangilinan J."/>
            <person name="Riley R."/>
            <person name="Labutti K."/>
            <person name="Andreopoulos B."/>
            <person name="Lipzen A."/>
            <person name="Chen C."/>
            <person name="Yanf M."/>
            <person name="Daum C."/>
            <person name="Ng V."/>
            <person name="Clum A."/>
            <person name="Steindorff A."/>
            <person name="Ohm R."/>
            <person name="Martin F."/>
            <person name="Silar P."/>
            <person name="Natvig D."/>
            <person name="Lalanne C."/>
            <person name="Gautier V."/>
            <person name="Ament-Velasquez S.L."/>
            <person name="Kruys A."/>
            <person name="Hutchinson M.I."/>
            <person name="Powell A.J."/>
            <person name="Barry K."/>
            <person name="Miller A.N."/>
            <person name="Grigoriev I.V."/>
            <person name="Debuchy R."/>
            <person name="Gladieux P."/>
            <person name="Thoren M.H."/>
            <person name="Johannesson H."/>
        </authorList>
    </citation>
    <scope>NUCLEOTIDE SEQUENCE</scope>
    <source>
        <strain evidence="4">PSN324</strain>
    </source>
</reference>
<dbReference type="InterPro" id="IPR001138">
    <property type="entry name" value="Zn2Cys6_DnaBD"/>
</dbReference>
<evidence type="ECO:0000256" key="1">
    <source>
        <dbReference type="ARBA" id="ARBA00023242"/>
    </source>
</evidence>
<dbReference type="GO" id="GO:0000981">
    <property type="term" value="F:DNA-binding transcription factor activity, RNA polymerase II-specific"/>
    <property type="evidence" value="ECO:0007669"/>
    <property type="project" value="InterPro"/>
</dbReference>
<feature type="region of interest" description="Disordered" evidence="2">
    <location>
        <begin position="1"/>
        <end position="27"/>
    </location>
</feature>
<dbReference type="PANTHER" id="PTHR37540:SF9">
    <property type="entry name" value="ZN(2)-C6 FUNGAL-TYPE DOMAIN-CONTAINING PROTEIN"/>
    <property type="match status" value="1"/>
</dbReference>
<dbReference type="InterPro" id="IPR036864">
    <property type="entry name" value="Zn2-C6_fun-type_DNA-bd_sf"/>
</dbReference>
<dbReference type="PANTHER" id="PTHR37540">
    <property type="entry name" value="TRANSCRIPTION FACTOR (ACR-2), PUTATIVE-RELATED-RELATED"/>
    <property type="match status" value="1"/>
</dbReference>
<protein>
    <recommendedName>
        <fullName evidence="3">Zn(2)-C6 fungal-type domain-containing protein</fullName>
    </recommendedName>
</protein>
<comment type="caution">
    <text evidence="4">The sequence shown here is derived from an EMBL/GenBank/DDBJ whole genome shotgun (WGS) entry which is preliminary data.</text>
</comment>
<feature type="domain" description="Zn(2)-C6 fungal-type" evidence="3">
    <location>
        <begin position="21"/>
        <end position="53"/>
    </location>
</feature>
<reference evidence="4" key="1">
    <citation type="journal article" date="2023" name="Mol. Phylogenet. Evol.">
        <title>Genome-scale phylogeny and comparative genomics of the fungal order Sordariales.</title>
        <authorList>
            <person name="Hensen N."/>
            <person name="Bonometti L."/>
            <person name="Westerberg I."/>
            <person name="Brannstrom I.O."/>
            <person name="Guillou S."/>
            <person name="Cros-Aarteil S."/>
            <person name="Calhoun S."/>
            <person name="Haridas S."/>
            <person name="Kuo A."/>
            <person name="Mondo S."/>
            <person name="Pangilinan J."/>
            <person name="Riley R."/>
            <person name="LaButti K."/>
            <person name="Andreopoulos B."/>
            <person name="Lipzen A."/>
            <person name="Chen C."/>
            <person name="Yan M."/>
            <person name="Daum C."/>
            <person name="Ng V."/>
            <person name="Clum A."/>
            <person name="Steindorff A."/>
            <person name="Ohm R.A."/>
            <person name="Martin F."/>
            <person name="Silar P."/>
            <person name="Natvig D.O."/>
            <person name="Lalanne C."/>
            <person name="Gautier V."/>
            <person name="Ament-Velasquez S.L."/>
            <person name="Kruys A."/>
            <person name="Hutchinson M.I."/>
            <person name="Powell A.J."/>
            <person name="Barry K."/>
            <person name="Miller A.N."/>
            <person name="Grigoriev I.V."/>
            <person name="Debuchy R."/>
            <person name="Gladieux P."/>
            <person name="Hiltunen Thoren M."/>
            <person name="Johannesson H."/>
        </authorList>
    </citation>
    <scope>NUCLEOTIDE SEQUENCE</scope>
    <source>
        <strain evidence="4">PSN324</strain>
    </source>
</reference>
<dbReference type="EMBL" id="MU864940">
    <property type="protein sequence ID" value="KAK4465381.1"/>
    <property type="molecule type" value="Genomic_DNA"/>
</dbReference>
<dbReference type="SMART" id="SM00066">
    <property type="entry name" value="GAL4"/>
    <property type="match status" value="1"/>
</dbReference>
<keyword evidence="5" id="KW-1185">Reference proteome</keyword>
<dbReference type="Proteomes" id="UP001321749">
    <property type="component" value="Unassembled WGS sequence"/>
</dbReference>